<dbReference type="Proteomes" id="UP000309747">
    <property type="component" value="Unassembled WGS sequence"/>
</dbReference>
<dbReference type="EMBL" id="SUNI01000002">
    <property type="protein sequence ID" value="TJZ93363.1"/>
    <property type="molecule type" value="Genomic_DNA"/>
</dbReference>
<reference evidence="2 3" key="1">
    <citation type="submission" date="2019-04" db="EMBL/GenBank/DDBJ databases">
        <authorList>
            <person name="Li J."/>
        </authorList>
    </citation>
    <scope>NUCLEOTIDE SEQUENCE [LARGE SCALE GENOMIC DNA]</scope>
    <source>
        <strain evidence="2 3">KCTC 42687</strain>
    </source>
</reference>
<evidence type="ECO:0000313" key="2">
    <source>
        <dbReference type="EMBL" id="TJZ93363.1"/>
    </source>
</evidence>
<comment type="caution">
    <text evidence="2">The sequence shown here is derived from an EMBL/GenBank/DDBJ whole genome shotgun (WGS) entry which is preliminary data.</text>
</comment>
<sequence>MPQFESFGLKGGVWRGRLTDSKGAPARIVLVQHGEVLAEARMTETGASEWQVEVELPSQVMAEGIQTLLLKTDDGEHGTETTPGGHQLGRLTLMAGRMLDDDLTAEIAALRAELELVKRELRRLATRDTAV</sequence>
<organism evidence="2 3">
    <name type="scientific">Paracoccus gahaiensis</name>
    <dbReference type="NCBI Taxonomy" id="1706839"/>
    <lineage>
        <taxon>Bacteria</taxon>
        <taxon>Pseudomonadati</taxon>
        <taxon>Pseudomonadota</taxon>
        <taxon>Alphaproteobacteria</taxon>
        <taxon>Rhodobacterales</taxon>
        <taxon>Paracoccaceae</taxon>
        <taxon>Paracoccus</taxon>
    </lineage>
</organism>
<gene>
    <name evidence="2" type="ORF">FA743_03855</name>
</gene>
<evidence type="ECO:0000256" key="1">
    <source>
        <dbReference type="SAM" id="Coils"/>
    </source>
</evidence>
<feature type="coiled-coil region" evidence="1">
    <location>
        <begin position="100"/>
        <end position="127"/>
    </location>
</feature>
<proteinExistence type="predicted"/>
<dbReference type="RefSeq" id="WP_136884561.1">
    <property type="nucleotide sequence ID" value="NZ_SUNI01000002.1"/>
</dbReference>
<accession>A0A4U0RDB4</accession>
<name>A0A4U0RDB4_9RHOB</name>
<evidence type="ECO:0000313" key="3">
    <source>
        <dbReference type="Proteomes" id="UP000309747"/>
    </source>
</evidence>
<dbReference type="OrthoDB" id="7772846at2"/>
<keyword evidence="1" id="KW-0175">Coiled coil</keyword>
<dbReference type="AlphaFoldDB" id="A0A4U0RDB4"/>
<protein>
    <submittedName>
        <fullName evidence="2">Uncharacterized protein</fullName>
    </submittedName>
</protein>
<keyword evidence="3" id="KW-1185">Reference proteome</keyword>